<dbReference type="InterPro" id="IPR023574">
    <property type="entry name" value="Ribosomal_uL4_dom_sf"/>
</dbReference>
<keyword evidence="3 8" id="KW-0689">Ribosomal protein</keyword>
<name>A0A2P2HZD9_9CRUS</name>
<evidence type="ECO:0000256" key="7">
    <source>
        <dbReference type="ARBA" id="ARBA00082711"/>
    </source>
</evidence>
<reference evidence="8" key="2">
    <citation type="journal article" date="2018" name="Biosci. Biotechnol. Biochem.">
        <title>Polysaccharide hydrolase of the hadal zone amphipods Hirondellea gigas.</title>
        <authorList>
            <person name="Kobayashi H."/>
            <person name="Nagahama T."/>
            <person name="Arai W."/>
            <person name="Sasagawa Y."/>
            <person name="Umeda M."/>
            <person name="Hayashi T."/>
            <person name="Nikaido I."/>
            <person name="Watanabe H."/>
            <person name="Oguri K."/>
            <person name="Kitazato H."/>
            <person name="Fujioka K."/>
            <person name="Kido Y."/>
            <person name="Takami H."/>
        </authorList>
    </citation>
    <scope>NUCLEOTIDE SEQUENCE</scope>
    <source>
        <tissue evidence="8">Whole body</tissue>
    </source>
</reference>
<dbReference type="InterPro" id="IPR013005">
    <property type="entry name" value="Ribosomal_uL4-like"/>
</dbReference>
<evidence type="ECO:0000256" key="5">
    <source>
        <dbReference type="ARBA" id="ARBA00023274"/>
    </source>
</evidence>
<organism evidence="8">
    <name type="scientific">Hirondellea gigas</name>
    <dbReference type="NCBI Taxonomy" id="1518452"/>
    <lineage>
        <taxon>Eukaryota</taxon>
        <taxon>Metazoa</taxon>
        <taxon>Ecdysozoa</taxon>
        <taxon>Arthropoda</taxon>
        <taxon>Crustacea</taxon>
        <taxon>Multicrustacea</taxon>
        <taxon>Malacostraca</taxon>
        <taxon>Eumalacostraca</taxon>
        <taxon>Peracarida</taxon>
        <taxon>Amphipoda</taxon>
        <taxon>Amphilochidea</taxon>
        <taxon>Lysianassida</taxon>
        <taxon>Lysianassidira</taxon>
        <taxon>Lysianassoidea</taxon>
        <taxon>Lysianassidae</taxon>
        <taxon>Hirondellea</taxon>
    </lineage>
</organism>
<accession>A0A2P2HZD9</accession>
<dbReference type="NCBIfam" id="TIGR03953">
    <property type="entry name" value="rplD_bact"/>
    <property type="match status" value="1"/>
</dbReference>
<dbReference type="GO" id="GO:0003735">
    <property type="term" value="F:structural constituent of ribosome"/>
    <property type="evidence" value="ECO:0007669"/>
    <property type="project" value="InterPro"/>
</dbReference>
<evidence type="ECO:0000256" key="6">
    <source>
        <dbReference type="ARBA" id="ARBA00040565"/>
    </source>
</evidence>
<dbReference type="EMBL" id="IACT01001407">
    <property type="protein sequence ID" value="LAC20759.1"/>
    <property type="molecule type" value="mRNA"/>
</dbReference>
<dbReference type="Gene3D" id="3.40.1370.10">
    <property type="match status" value="1"/>
</dbReference>
<sequence>MAIQIVKSTILRQFTKHLQGSCSVASQCWRSSSTTAGITTDPTASALEAQSTGPPALPILQFPEFTQNRIEFPPRECFLESLSHDEPVGLISLHPEVFCQFPLLHIIQKNITWQLRYANINMNHALTRAECRGGGRKPWPQKGTGRARHGSVRSPIFLKGGKSHGPRMYTTSFRMLTLPARVQGLTSTLSAKFAQEDIKIVENLELPTDDGKYIEELVDRRLWGPSVLFVDVEDMMPENITLATDNIGHMTLMPVYGLNVFSMLKHVTLVLTLAAARRLEERILLNIYGSHMMTHDDKFRKKTFLL</sequence>
<protein>
    <recommendedName>
        <fullName evidence="6">Large ribosomal subunit protein uL4m</fullName>
    </recommendedName>
    <alternativeName>
        <fullName evidence="7">39S ribosomal protein L4, mitochondrial</fullName>
    </alternativeName>
</protein>
<comment type="similarity">
    <text evidence="2">Belongs to the universal ribosomal protein uL4 family.</text>
</comment>
<evidence type="ECO:0000313" key="9">
    <source>
        <dbReference type="EMBL" id="LAC20759.1"/>
    </source>
</evidence>
<evidence type="ECO:0000256" key="4">
    <source>
        <dbReference type="ARBA" id="ARBA00023128"/>
    </source>
</evidence>
<dbReference type="GO" id="GO:0005840">
    <property type="term" value="C:ribosome"/>
    <property type="evidence" value="ECO:0007669"/>
    <property type="project" value="UniProtKB-KW"/>
</dbReference>
<proteinExistence type="evidence at transcript level"/>
<dbReference type="PANTHER" id="PTHR10746:SF6">
    <property type="entry name" value="LARGE RIBOSOMAL SUBUNIT PROTEIN UL4M"/>
    <property type="match status" value="1"/>
</dbReference>
<dbReference type="InterPro" id="IPR002136">
    <property type="entry name" value="Ribosomal_uL4"/>
</dbReference>
<evidence type="ECO:0000313" key="8">
    <source>
        <dbReference type="EMBL" id="LAB66996.1"/>
    </source>
</evidence>
<dbReference type="EMBL" id="IACF01001284">
    <property type="protein sequence ID" value="LAB66996.1"/>
    <property type="molecule type" value="mRNA"/>
</dbReference>
<keyword evidence="4" id="KW-0496">Mitochondrion</keyword>
<dbReference type="PANTHER" id="PTHR10746">
    <property type="entry name" value="50S RIBOSOMAL PROTEIN L4"/>
    <property type="match status" value="1"/>
</dbReference>
<evidence type="ECO:0000256" key="2">
    <source>
        <dbReference type="ARBA" id="ARBA00010528"/>
    </source>
</evidence>
<evidence type="ECO:0000256" key="3">
    <source>
        <dbReference type="ARBA" id="ARBA00022980"/>
    </source>
</evidence>
<dbReference type="SUPFAM" id="SSF52166">
    <property type="entry name" value="Ribosomal protein L4"/>
    <property type="match status" value="1"/>
</dbReference>
<dbReference type="FunFam" id="3.40.1370.10:FF:000005">
    <property type="entry name" value="39S ribosomal protein L4, mitochondrial"/>
    <property type="match status" value="1"/>
</dbReference>
<dbReference type="Pfam" id="PF00573">
    <property type="entry name" value="Ribosomal_L4"/>
    <property type="match status" value="1"/>
</dbReference>
<dbReference type="GO" id="GO:0006412">
    <property type="term" value="P:translation"/>
    <property type="evidence" value="ECO:0007669"/>
    <property type="project" value="InterPro"/>
</dbReference>
<evidence type="ECO:0000256" key="1">
    <source>
        <dbReference type="ARBA" id="ARBA00004173"/>
    </source>
</evidence>
<comment type="subcellular location">
    <subcellularLocation>
        <location evidence="1">Mitochondrion</location>
    </subcellularLocation>
</comment>
<dbReference type="AlphaFoldDB" id="A0A2P2HZD9"/>
<reference evidence="9" key="1">
    <citation type="submission" date="2017-11" db="EMBL/GenBank/DDBJ databases">
        <title>The sensing device of the deep-sea amphipod.</title>
        <authorList>
            <person name="Kobayashi H."/>
            <person name="Nagahama T."/>
            <person name="Arai W."/>
            <person name="Sasagawa Y."/>
            <person name="Umeda M."/>
            <person name="Hayashi T."/>
            <person name="Nikaido I."/>
            <person name="Watanabe H."/>
            <person name="Oguri K."/>
            <person name="Kitazato H."/>
            <person name="Fujioka K."/>
            <person name="Kido Y."/>
            <person name="Takami H."/>
        </authorList>
    </citation>
    <scope>NUCLEOTIDE SEQUENCE</scope>
    <source>
        <tissue evidence="9">Whole body</tissue>
    </source>
</reference>
<keyword evidence="5" id="KW-0687">Ribonucleoprotein</keyword>
<dbReference type="GO" id="GO:0005743">
    <property type="term" value="C:mitochondrial inner membrane"/>
    <property type="evidence" value="ECO:0007669"/>
    <property type="project" value="UniProtKB-ARBA"/>
</dbReference>
<dbReference type="GO" id="GO:1990904">
    <property type="term" value="C:ribonucleoprotein complex"/>
    <property type="evidence" value="ECO:0007669"/>
    <property type="project" value="UniProtKB-KW"/>
</dbReference>